<dbReference type="Proteomes" id="UP001500841">
    <property type="component" value="Unassembled WGS sequence"/>
</dbReference>
<reference evidence="3" key="1">
    <citation type="journal article" date="2019" name="Int. J. Syst. Evol. Microbiol.">
        <title>The Global Catalogue of Microorganisms (GCM) 10K type strain sequencing project: providing services to taxonomists for standard genome sequencing and annotation.</title>
        <authorList>
            <consortium name="The Broad Institute Genomics Platform"/>
            <consortium name="The Broad Institute Genome Sequencing Center for Infectious Disease"/>
            <person name="Wu L."/>
            <person name="Ma J."/>
        </authorList>
    </citation>
    <scope>NUCLEOTIDE SEQUENCE [LARGE SCALE GENOMIC DNA]</scope>
    <source>
        <strain evidence="3">JCM 17085</strain>
    </source>
</reference>
<gene>
    <name evidence="2" type="ORF">GCM10022392_30370</name>
</gene>
<feature type="transmembrane region" description="Helical" evidence="1">
    <location>
        <begin position="224"/>
        <end position="245"/>
    </location>
</feature>
<comment type="caution">
    <text evidence="2">The sequence shown here is derived from an EMBL/GenBank/DDBJ whole genome shotgun (WGS) entry which is preliminary data.</text>
</comment>
<keyword evidence="1" id="KW-0812">Transmembrane</keyword>
<proteinExistence type="predicted"/>
<dbReference type="RefSeq" id="WP_345106396.1">
    <property type="nucleotide sequence ID" value="NZ_BAABCV010000012.1"/>
</dbReference>
<evidence type="ECO:0000313" key="2">
    <source>
        <dbReference type="EMBL" id="GAA4103065.1"/>
    </source>
</evidence>
<sequence>MTDIALSEFEIAEDYINVVKKRNIIVIVSLGLYWLLLCNLHSTWRVNGHPATTLQTLVMSCVQGLFYGGVVLFVMLNKTGKAYKGLKITLYEDEVVQSTAQGLMKGIRFSEIKYAVKLYSNDLIVYHTNDDSIGIPYQIERFHEVEAFLKEKAPVFVAGPYNILNRNAQPANALVFALIITVWNLSNPTAILLLGAVSIAYTWGMYLASYRKVSSYGVSVGRRFLYAPLIWSGLVIATVLFQLFIK</sequence>
<accession>A0ABP7X2E4</accession>
<evidence type="ECO:0000256" key="1">
    <source>
        <dbReference type="SAM" id="Phobius"/>
    </source>
</evidence>
<organism evidence="2 3">
    <name type="scientific">Mucilaginibacter panaciglaebae</name>
    <dbReference type="NCBI Taxonomy" id="502331"/>
    <lineage>
        <taxon>Bacteria</taxon>
        <taxon>Pseudomonadati</taxon>
        <taxon>Bacteroidota</taxon>
        <taxon>Sphingobacteriia</taxon>
        <taxon>Sphingobacteriales</taxon>
        <taxon>Sphingobacteriaceae</taxon>
        <taxon>Mucilaginibacter</taxon>
    </lineage>
</organism>
<feature type="transmembrane region" description="Helical" evidence="1">
    <location>
        <begin position="56"/>
        <end position="76"/>
    </location>
</feature>
<name>A0ABP7X2E4_9SPHI</name>
<protein>
    <recommendedName>
        <fullName evidence="4">PH (Pleckstrin Homology) domain-containing protein</fullName>
    </recommendedName>
</protein>
<evidence type="ECO:0000313" key="3">
    <source>
        <dbReference type="Proteomes" id="UP001500841"/>
    </source>
</evidence>
<keyword evidence="3" id="KW-1185">Reference proteome</keyword>
<feature type="transmembrane region" description="Helical" evidence="1">
    <location>
        <begin position="24"/>
        <end position="44"/>
    </location>
</feature>
<keyword evidence="1" id="KW-1133">Transmembrane helix</keyword>
<dbReference type="EMBL" id="BAABCV010000012">
    <property type="protein sequence ID" value="GAA4103065.1"/>
    <property type="molecule type" value="Genomic_DNA"/>
</dbReference>
<keyword evidence="1" id="KW-0472">Membrane</keyword>
<feature type="transmembrane region" description="Helical" evidence="1">
    <location>
        <begin position="173"/>
        <end position="204"/>
    </location>
</feature>
<evidence type="ECO:0008006" key="4">
    <source>
        <dbReference type="Google" id="ProtNLM"/>
    </source>
</evidence>